<gene>
    <name evidence="13" type="ORF">BSOLF_1783</name>
</gene>
<dbReference type="Pfam" id="PF01568">
    <property type="entry name" value="Molydop_binding"/>
    <property type="match status" value="1"/>
</dbReference>
<dbReference type="SUPFAM" id="SSF50692">
    <property type="entry name" value="ADC-like"/>
    <property type="match status" value="1"/>
</dbReference>
<keyword evidence="10" id="KW-0408">Iron</keyword>
<dbReference type="Pfam" id="PF00384">
    <property type="entry name" value="Molybdopterin"/>
    <property type="match status" value="1"/>
</dbReference>
<dbReference type="InterPro" id="IPR006963">
    <property type="entry name" value="Mopterin_OxRdtase_4Fe-4S_dom"/>
</dbReference>
<comment type="caution">
    <text evidence="13">The sequence shown here is derived from an EMBL/GenBank/DDBJ whole genome shotgun (WGS) entry which is preliminary data.</text>
</comment>
<dbReference type="InterPro" id="IPR006443">
    <property type="entry name" value="Formate-DH-alph_fdnG"/>
</dbReference>
<accession>A0A2R6XYY9</accession>
<evidence type="ECO:0000259" key="12">
    <source>
        <dbReference type="PROSITE" id="PS51669"/>
    </source>
</evidence>
<dbReference type="Proteomes" id="UP000244338">
    <property type="component" value="Unassembled WGS sequence"/>
</dbReference>
<keyword evidence="7" id="KW-0732">Signal</keyword>
<evidence type="ECO:0000256" key="3">
    <source>
        <dbReference type="ARBA" id="ARBA00004196"/>
    </source>
</evidence>
<evidence type="ECO:0000313" key="14">
    <source>
        <dbReference type="Proteomes" id="UP000244338"/>
    </source>
</evidence>
<evidence type="ECO:0000256" key="8">
    <source>
        <dbReference type="ARBA" id="ARBA00022764"/>
    </source>
</evidence>
<dbReference type="GO" id="GO:0047111">
    <property type="term" value="F:formate dehydrogenase (cytochrome-c-553) activity"/>
    <property type="evidence" value="ECO:0007669"/>
    <property type="project" value="InterPro"/>
</dbReference>
<proteinExistence type="inferred from homology"/>
<dbReference type="GO" id="GO:0030313">
    <property type="term" value="C:cell envelope"/>
    <property type="evidence" value="ECO:0007669"/>
    <property type="project" value="UniProtKB-SubCell"/>
</dbReference>
<dbReference type="SMART" id="SM00926">
    <property type="entry name" value="Molybdop_Fe4S4"/>
    <property type="match status" value="1"/>
</dbReference>
<dbReference type="EMBL" id="PEBX01000091">
    <property type="protein sequence ID" value="PTQ55612.1"/>
    <property type="molecule type" value="Genomic_DNA"/>
</dbReference>
<dbReference type="Gene3D" id="2.40.40.20">
    <property type="match status" value="1"/>
</dbReference>
<dbReference type="InterPro" id="IPR006657">
    <property type="entry name" value="MoPterin_dinucl-bd_dom"/>
</dbReference>
<evidence type="ECO:0000256" key="7">
    <source>
        <dbReference type="ARBA" id="ARBA00022729"/>
    </source>
</evidence>
<organism evidence="13 14">
    <name type="scientific">Candidatus Carbonibacillus altaicus</name>
    <dbReference type="NCBI Taxonomy" id="2163959"/>
    <lineage>
        <taxon>Bacteria</taxon>
        <taxon>Bacillati</taxon>
        <taxon>Bacillota</taxon>
        <taxon>Bacilli</taxon>
        <taxon>Bacillales</taxon>
        <taxon>Candidatus Carbonibacillus</taxon>
    </lineage>
</organism>
<dbReference type="PROSITE" id="PS51318">
    <property type="entry name" value="TAT"/>
    <property type="match status" value="1"/>
</dbReference>
<dbReference type="Gene3D" id="3.40.228.10">
    <property type="entry name" value="Dimethylsulfoxide Reductase, domain 2"/>
    <property type="match status" value="2"/>
</dbReference>
<dbReference type="GO" id="GO:0051539">
    <property type="term" value="F:4 iron, 4 sulfur cluster binding"/>
    <property type="evidence" value="ECO:0007669"/>
    <property type="project" value="UniProtKB-KW"/>
</dbReference>
<evidence type="ECO:0000256" key="1">
    <source>
        <dbReference type="ARBA" id="ARBA00001942"/>
    </source>
</evidence>
<dbReference type="GO" id="GO:0009055">
    <property type="term" value="F:electron transfer activity"/>
    <property type="evidence" value="ECO:0007669"/>
    <property type="project" value="InterPro"/>
</dbReference>
<evidence type="ECO:0000256" key="4">
    <source>
        <dbReference type="ARBA" id="ARBA00010312"/>
    </source>
</evidence>
<reference evidence="14" key="1">
    <citation type="journal article" date="2018" name="Sci. Rep.">
        <title>Lignite coal burning seam in the remote Altai Mountains harbors a hydrogen-driven thermophilic microbial community.</title>
        <authorList>
            <person name="Kadnikov V.V."/>
            <person name="Mardanov A.V."/>
            <person name="Ivasenko D.A."/>
            <person name="Antsiferov D.V."/>
            <person name="Beletsky A.V."/>
            <person name="Karnachuk O.V."/>
            <person name="Ravin N.V."/>
        </authorList>
    </citation>
    <scope>NUCLEOTIDE SEQUENCE [LARGE SCALE GENOMIC DNA]</scope>
</reference>
<dbReference type="Gene3D" id="3.40.50.740">
    <property type="match status" value="1"/>
</dbReference>
<dbReference type="GO" id="GO:0008863">
    <property type="term" value="F:formate dehydrogenase (NAD+) activity"/>
    <property type="evidence" value="ECO:0007669"/>
    <property type="project" value="InterPro"/>
</dbReference>
<keyword evidence="5" id="KW-0004">4Fe-4S</keyword>
<evidence type="ECO:0000313" key="13">
    <source>
        <dbReference type="EMBL" id="PTQ55612.1"/>
    </source>
</evidence>
<keyword evidence="8" id="KW-0574">Periplasm</keyword>
<dbReference type="CDD" id="cd02792">
    <property type="entry name" value="MopB_CT_Formate-Dh-Na-like"/>
    <property type="match status" value="1"/>
</dbReference>
<evidence type="ECO:0000256" key="2">
    <source>
        <dbReference type="ARBA" id="ARBA00001966"/>
    </source>
</evidence>
<comment type="subcellular location">
    <subcellularLocation>
        <location evidence="3">Cell envelope</location>
    </subcellularLocation>
</comment>
<dbReference type="GO" id="GO:0009061">
    <property type="term" value="P:anaerobic respiration"/>
    <property type="evidence" value="ECO:0007669"/>
    <property type="project" value="TreeGrafter"/>
</dbReference>
<evidence type="ECO:0000256" key="6">
    <source>
        <dbReference type="ARBA" id="ARBA00022723"/>
    </source>
</evidence>
<sequence>MKGVRMLAKITRREFLKRSGAVATATTFMTLAGGKPTFVKAKRAVIPQNMKKGKTYVTVCPYCAIGCSLLVTVSEGKIIDIQGNPDSPINEGKVCSKGAAAFQLVKNKARQTKVLYRAPGASEWEEKDWDWALDRVAERIKETRDRTFIEEKDGARLMVTPSIAHLGGSTNENEWLYLHIKLLRTLGIVNIDDNARLCHASTVPALSGSFGRGAMTMAVQDFYHSDLIIIMGSNMAENHPIGFQWVLKAKEERGAKVIVIDPRFTRTAALADQYIAIRPGSDIVLLGALIRYILENEKYFKDYVLNYTNASFIVNESYQDTEDLDGVFAGYDPDKGIYNSKMWDYEREERPAAEKEPETLTEKIADTLRKGPPKRDMTLQHPRSVFQILRKHYARYTPELVEKMTGIPEATFYELAETIIERTGRDKTASIVYSMGWTQHTVGAQIIRAGTILLGLLGSVGRPGGGVAAMRGHSNVQGASDFPLLSNYLMGYIPYPGQSARTLEDYLLAVSKPTGWMSNTPKYVVSLLKAWFGEAATPERDFGFDALPRAFGDHTLFGFLDQMNKGSIEGLIQMGQNIVTGGQNASFIRTRALPKLKWMVVVDPFLTETATFWKDSPEVKAQELRPEDIQTEVFFFPAAIFAEKSGSVTNTGRTAQWRDKAADPPGEAKGDLWFTYELGRRIKKLYASSTLQRDWGIRHLTWDYEPEDGGEGPDIMKILKEINGYTVTDGQHVKTFLDLKDDGTTACGNWLYAGSYPEPGHNRLADREKGEGYSLNWGFTWPANRHILYNRASSDMSGRPWSENKKLIWWDAVEKKWTGLDVPDFPVTKAPDAEPKAAGIGLDAHSGSAPFIMQPDGVMQLFAPLVDGPLPTHYEPVETPVGNLLYPKYPHNPVTVYYRDINELHGVANPSYPYIITTYRLTEHWHGGAMSRNVPWLSELMPELFAEIAPELAREIGVKGGDWVEIKTERGRIRARALVSRRIRPYVIDGKIFQVIGLPIHWGYAGDVVHGDITNDLTSIVGEPNSRIHESKVFTAHIRRLETST</sequence>
<dbReference type="GO" id="GO:0043546">
    <property type="term" value="F:molybdopterin cofactor binding"/>
    <property type="evidence" value="ECO:0007669"/>
    <property type="project" value="InterPro"/>
</dbReference>
<dbReference type="PANTHER" id="PTHR43598">
    <property type="entry name" value="TUNGSTEN-CONTAINING FORMYLMETHANOFURAN DEHYDROGENASE 2 SUBUNIT B"/>
    <property type="match status" value="1"/>
</dbReference>
<evidence type="ECO:0000256" key="10">
    <source>
        <dbReference type="ARBA" id="ARBA00023004"/>
    </source>
</evidence>
<dbReference type="InterPro" id="IPR006311">
    <property type="entry name" value="TAT_signal"/>
</dbReference>
<dbReference type="Pfam" id="PF04879">
    <property type="entry name" value="Molybdop_Fe4S4"/>
    <property type="match status" value="1"/>
</dbReference>
<comment type="cofactor">
    <cofactor evidence="1">
        <name>Mo-bis(molybdopterin guanine dinucleotide)</name>
        <dbReference type="ChEBI" id="CHEBI:60539"/>
    </cofactor>
</comment>
<keyword evidence="9" id="KW-0560">Oxidoreductase</keyword>
<protein>
    <submittedName>
        <fullName evidence="13">Formate dehydrogenase, alpha subunit</fullName>
    </submittedName>
</protein>
<dbReference type="PANTHER" id="PTHR43598:SF1">
    <property type="entry name" value="FORMATE DEHYDROGENASE-O MAJOR SUBUNIT"/>
    <property type="match status" value="1"/>
</dbReference>
<dbReference type="Gene3D" id="3.30.200.210">
    <property type="match status" value="1"/>
</dbReference>
<name>A0A2R6XYY9_9BACL</name>
<evidence type="ECO:0000256" key="11">
    <source>
        <dbReference type="ARBA" id="ARBA00023014"/>
    </source>
</evidence>
<keyword evidence="11" id="KW-0411">Iron-sulfur</keyword>
<dbReference type="SUPFAM" id="SSF53706">
    <property type="entry name" value="Formate dehydrogenase/DMSO reductase, domains 1-3"/>
    <property type="match status" value="1"/>
</dbReference>
<dbReference type="InterPro" id="IPR009010">
    <property type="entry name" value="Asp_de-COase-like_dom_sf"/>
</dbReference>
<dbReference type="InterPro" id="IPR006656">
    <property type="entry name" value="Mopterin_OxRdtase"/>
</dbReference>
<dbReference type="PROSITE" id="PS51669">
    <property type="entry name" value="4FE4S_MOW_BIS_MGD"/>
    <property type="match status" value="1"/>
</dbReference>
<keyword evidence="6" id="KW-0479">Metal-binding</keyword>
<evidence type="ECO:0000256" key="9">
    <source>
        <dbReference type="ARBA" id="ARBA00023002"/>
    </source>
</evidence>
<dbReference type="GO" id="GO:0030151">
    <property type="term" value="F:molybdenum ion binding"/>
    <property type="evidence" value="ECO:0007669"/>
    <property type="project" value="TreeGrafter"/>
</dbReference>
<comment type="similarity">
    <text evidence="4">Belongs to the prokaryotic molybdopterin-containing oxidoreductase family.</text>
</comment>
<comment type="cofactor">
    <cofactor evidence="2">
        <name>[4Fe-4S] cluster</name>
        <dbReference type="ChEBI" id="CHEBI:49883"/>
    </cofactor>
</comment>
<dbReference type="AlphaFoldDB" id="A0A2R6XYY9"/>
<feature type="domain" description="4Fe-4S Mo/W bis-MGD-type" evidence="12">
    <location>
        <begin position="53"/>
        <end position="109"/>
    </location>
</feature>
<evidence type="ECO:0000256" key="5">
    <source>
        <dbReference type="ARBA" id="ARBA00022485"/>
    </source>
</evidence>
<dbReference type="NCBIfam" id="TIGR01553">
    <property type="entry name" value="formate-DH-alph"/>
    <property type="match status" value="1"/>
</dbReference>